<sequence>MICSQSNNACYIKENENHPLFQNTLFKTMDTSQNTFQNEIDSNHFDNTSKIGNYANEMNDEKNLITNKDSKKLKTNDVKNNYNNDAICNNFYFNKDTEFDSKPRNDFRKRKNHNINCNFPSPNSASHNSCKRWTPNEDNRLREAVEIFGDLNWRRISNYLGTGKTRSQCSQRWNRCLDPHISKEKWSTDDINHLKELVFQYGDHSWAKIASKMTNRCDVQCRYMYKKLTNSKVHNAAVEDLEMNDLDMFLKSDQQNSVNNEFSQNQMSLQIGHDENMVEKINSNEKENVEMVFDKDLIIDLFPPEHLNEENTELNLNLVDMFM</sequence>
<dbReference type="InterPro" id="IPR009057">
    <property type="entry name" value="Homeodomain-like_sf"/>
</dbReference>
<gene>
    <name evidence="7" type="ORF">M9Y10_003161</name>
</gene>
<evidence type="ECO:0000259" key="6">
    <source>
        <dbReference type="PROSITE" id="PS51294"/>
    </source>
</evidence>
<evidence type="ECO:0000259" key="5">
    <source>
        <dbReference type="PROSITE" id="PS50090"/>
    </source>
</evidence>
<keyword evidence="1" id="KW-0805">Transcription regulation</keyword>
<proteinExistence type="predicted"/>
<dbReference type="EMBL" id="JAPFFF010000010">
    <property type="protein sequence ID" value="KAK8880485.1"/>
    <property type="molecule type" value="Genomic_DNA"/>
</dbReference>
<name>A0ABR2JNS2_9EUKA</name>
<dbReference type="Gene3D" id="1.10.10.60">
    <property type="entry name" value="Homeodomain-like"/>
    <property type="match status" value="2"/>
</dbReference>
<dbReference type="Proteomes" id="UP001470230">
    <property type="component" value="Unassembled WGS sequence"/>
</dbReference>
<keyword evidence="4" id="KW-0539">Nucleus</keyword>
<evidence type="ECO:0000313" key="7">
    <source>
        <dbReference type="EMBL" id="KAK8880485.1"/>
    </source>
</evidence>
<dbReference type="PANTHER" id="PTHR46621:SF1">
    <property type="entry name" value="SNRNA-ACTIVATING PROTEIN COMPLEX SUBUNIT 4"/>
    <property type="match status" value="1"/>
</dbReference>
<organism evidence="7 8">
    <name type="scientific">Tritrichomonas musculus</name>
    <dbReference type="NCBI Taxonomy" id="1915356"/>
    <lineage>
        <taxon>Eukaryota</taxon>
        <taxon>Metamonada</taxon>
        <taxon>Parabasalia</taxon>
        <taxon>Tritrichomonadida</taxon>
        <taxon>Tritrichomonadidae</taxon>
        <taxon>Tritrichomonas</taxon>
    </lineage>
</organism>
<evidence type="ECO:0000313" key="8">
    <source>
        <dbReference type="Proteomes" id="UP001470230"/>
    </source>
</evidence>
<keyword evidence="3" id="KW-0804">Transcription</keyword>
<dbReference type="SMART" id="SM00717">
    <property type="entry name" value="SANT"/>
    <property type="match status" value="2"/>
</dbReference>
<evidence type="ECO:0000256" key="2">
    <source>
        <dbReference type="ARBA" id="ARBA00023125"/>
    </source>
</evidence>
<dbReference type="InterPro" id="IPR001005">
    <property type="entry name" value="SANT/Myb"/>
</dbReference>
<dbReference type="Pfam" id="PF13921">
    <property type="entry name" value="Myb_DNA-bind_6"/>
    <property type="match status" value="1"/>
</dbReference>
<evidence type="ECO:0000256" key="1">
    <source>
        <dbReference type="ARBA" id="ARBA00023015"/>
    </source>
</evidence>
<feature type="domain" description="Myb-like" evidence="5">
    <location>
        <begin position="178"/>
        <end position="229"/>
    </location>
</feature>
<reference evidence="7 8" key="1">
    <citation type="submission" date="2024-04" db="EMBL/GenBank/DDBJ databases">
        <title>Tritrichomonas musculus Genome.</title>
        <authorList>
            <person name="Alves-Ferreira E."/>
            <person name="Grigg M."/>
            <person name="Lorenzi H."/>
            <person name="Galac M."/>
        </authorList>
    </citation>
    <scope>NUCLEOTIDE SEQUENCE [LARGE SCALE GENOMIC DNA]</scope>
    <source>
        <strain evidence="7 8">EAF2021</strain>
    </source>
</reference>
<evidence type="ECO:0008006" key="9">
    <source>
        <dbReference type="Google" id="ProtNLM"/>
    </source>
</evidence>
<keyword evidence="2" id="KW-0238">DNA-binding</keyword>
<dbReference type="PROSITE" id="PS51294">
    <property type="entry name" value="HTH_MYB"/>
    <property type="match status" value="2"/>
</dbReference>
<evidence type="ECO:0000256" key="3">
    <source>
        <dbReference type="ARBA" id="ARBA00023163"/>
    </source>
</evidence>
<dbReference type="PROSITE" id="PS50090">
    <property type="entry name" value="MYB_LIKE"/>
    <property type="match status" value="2"/>
</dbReference>
<dbReference type="PANTHER" id="PTHR46621">
    <property type="entry name" value="SNRNA-ACTIVATING PROTEIN COMPLEX SUBUNIT 4"/>
    <property type="match status" value="1"/>
</dbReference>
<evidence type="ECO:0000256" key="4">
    <source>
        <dbReference type="ARBA" id="ARBA00023242"/>
    </source>
</evidence>
<comment type="caution">
    <text evidence="7">The sequence shown here is derived from an EMBL/GenBank/DDBJ whole genome shotgun (WGS) entry which is preliminary data.</text>
</comment>
<accession>A0ABR2JNS2</accession>
<dbReference type="SUPFAM" id="SSF46689">
    <property type="entry name" value="Homeodomain-like"/>
    <property type="match status" value="2"/>
</dbReference>
<feature type="domain" description="Myb-like" evidence="5">
    <location>
        <begin position="132"/>
        <end position="177"/>
    </location>
</feature>
<dbReference type="InterPro" id="IPR051575">
    <property type="entry name" value="Myb-like_DNA-bd"/>
</dbReference>
<dbReference type="CDD" id="cd00167">
    <property type="entry name" value="SANT"/>
    <property type="match status" value="2"/>
</dbReference>
<dbReference type="InterPro" id="IPR017930">
    <property type="entry name" value="Myb_dom"/>
</dbReference>
<feature type="domain" description="HTH myb-type" evidence="6">
    <location>
        <begin position="132"/>
        <end position="181"/>
    </location>
</feature>
<feature type="domain" description="HTH myb-type" evidence="6">
    <location>
        <begin position="183"/>
        <end position="233"/>
    </location>
</feature>
<protein>
    <recommendedName>
        <fullName evidence="9">Myb-like DNA-binding domain containing protein</fullName>
    </recommendedName>
</protein>
<keyword evidence="8" id="KW-1185">Reference proteome</keyword>